<dbReference type="GO" id="GO:0005524">
    <property type="term" value="F:ATP binding"/>
    <property type="evidence" value="ECO:0007669"/>
    <property type="project" value="UniProtKB-UniRule"/>
</dbReference>
<evidence type="ECO:0000256" key="2">
    <source>
        <dbReference type="ARBA" id="ARBA00022490"/>
    </source>
</evidence>
<dbReference type="STRING" id="1137280.D777_01418"/>
<dbReference type="GO" id="GO:0032267">
    <property type="term" value="F:tRNA(Ile)-lysidine synthase activity"/>
    <property type="evidence" value="ECO:0007669"/>
    <property type="project" value="UniProtKB-EC"/>
</dbReference>
<evidence type="ECO:0000256" key="8">
    <source>
        <dbReference type="HAMAP-Rule" id="MF_01161"/>
    </source>
</evidence>
<dbReference type="HAMAP" id="MF_01161">
    <property type="entry name" value="tRNA_Ile_lys_synt"/>
    <property type="match status" value="1"/>
</dbReference>
<dbReference type="SUPFAM" id="SSF82829">
    <property type="entry name" value="MesJ substrate recognition domain-like"/>
    <property type="match status" value="1"/>
</dbReference>
<comment type="catalytic activity">
    <reaction evidence="7 8">
        <text>cytidine(34) in tRNA(Ile2) + L-lysine + ATP = lysidine(34) in tRNA(Ile2) + AMP + diphosphate + H(+)</text>
        <dbReference type="Rhea" id="RHEA:43744"/>
        <dbReference type="Rhea" id="RHEA-COMP:10625"/>
        <dbReference type="Rhea" id="RHEA-COMP:10670"/>
        <dbReference type="ChEBI" id="CHEBI:15378"/>
        <dbReference type="ChEBI" id="CHEBI:30616"/>
        <dbReference type="ChEBI" id="CHEBI:32551"/>
        <dbReference type="ChEBI" id="CHEBI:33019"/>
        <dbReference type="ChEBI" id="CHEBI:82748"/>
        <dbReference type="ChEBI" id="CHEBI:83665"/>
        <dbReference type="ChEBI" id="CHEBI:456215"/>
        <dbReference type="EC" id="6.3.4.19"/>
    </reaction>
</comment>
<dbReference type="InterPro" id="IPR011063">
    <property type="entry name" value="TilS/TtcA_N"/>
</dbReference>
<proteinExistence type="inferred from homology"/>
<dbReference type="Gene3D" id="1.20.59.20">
    <property type="match status" value="1"/>
</dbReference>
<organism evidence="10 11">
    <name type="scientific">Marinobacter nitratireducens</name>
    <dbReference type="NCBI Taxonomy" id="1137280"/>
    <lineage>
        <taxon>Bacteria</taxon>
        <taxon>Pseudomonadati</taxon>
        <taxon>Pseudomonadota</taxon>
        <taxon>Gammaproteobacteria</taxon>
        <taxon>Pseudomonadales</taxon>
        <taxon>Marinobacteraceae</taxon>
        <taxon>Marinobacter</taxon>
    </lineage>
</organism>
<name>A0A072N4Z1_9GAMM</name>
<evidence type="ECO:0000256" key="7">
    <source>
        <dbReference type="ARBA" id="ARBA00048539"/>
    </source>
</evidence>
<keyword evidence="4 8" id="KW-0819">tRNA processing</keyword>
<dbReference type="SMART" id="SM00977">
    <property type="entry name" value="TilS_C"/>
    <property type="match status" value="1"/>
</dbReference>
<protein>
    <recommendedName>
        <fullName evidence="8">tRNA(Ile)-lysidine synthase</fullName>
        <ecNumber evidence="8">6.3.4.19</ecNumber>
    </recommendedName>
    <alternativeName>
        <fullName evidence="8">tRNA(Ile)-2-lysyl-cytidine synthase</fullName>
    </alternativeName>
    <alternativeName>
        <fullName evidence="8">tRNA(Ile)-lysidine synthetase</fullName>
    </alternativeName>
</protein>
<dbReference type="SUPFAM" id="SSF52402">
    <property type="entry name" value="Adenine nucleotide alpha hydrolases-like"/>
    <property type="match status" value="1"/>
</dbReference>
<dbReference type="GO" id="GO:0005737">
    <property type="term" value="C:cytoplasm"/>
    <property type="evidence" value="ECO:0007669"/>
    <property type="project" value="UniProtKB-SubCell"/>
</dbReference>
<dbReference type="PANTHER" id="PTHR43033:SF1">
    <property type="entry name" value="TRNA(ILE)-LYSIDINE SYNTHASE-RELATED"/>
    <property type="match status" value="1"/>
</dbReference>
<accession>A0A072N4Z1</accession>
<dbReference type="Pfam" id="PF11734">
    <property type="entry name" value="TilS_C"/>
    <property type="match status" value="1"/>
</dbReference>
<dbReference type="NCBIfam" id="TIGR02433">
    <property type="entry name" value="lysidine_TilS_C"/>
    <property type="match status" value="1"/>
</dbReference>
<keyword evidence="3 8" id="KW-0436">Ligase</keyword>
<evidence type="ECO:0000256" key="4">
    <source>
        <dbReference type="ARBA" id="ARBA00022694"/>
    </source>
</evidence>
<gene>
    <name evidence="8" type="primary">tilS</name>
    <name evidence="10" type="ORF">D777_01418</name>
</gene>
<dbReference type="Pfam" id="PF09179">
    <property type="entry name" value="TilS"/>
    <property type="match status" value="1"/>
</dbReference>
<dbReference type="GO" id="GO:0006400">
    <property type="term" value="P:tRNA modification"/>
    <property type="evidence" value="ECO:0007669"/>
    <property type="project" value="UniProtKB-UniRule"/>
</dbReference>
<dbReference type="InterPro" id="IPR012094">
    <property type="entry name" value="tRNA_Ile_lys_synt"/>
</dbReference>
<dbReference type="Proteomes" id="UP000035057">
    <property type="component" value="Unassembled WGS sequence"/>
</dbReference>
<comment type="subcellular location">
    <subcellularLocation>
        <location evidence="1 8">Cytoplasm</location>
    </subcellularLocation>
</comment>
<dbReference type="PANTHER" id="PTHR43033">
    <property type="entry name" value="TRNA(ILE)-LYSIDINE SYNTHASE-RELATED"/>
    <property type="match status" value="1"/>
</dbReference>
<keyword evidence="11" id="KW-1185">Reference proteome</keyword>
<dbReference type="EMBL" id="ANIE01000003">
    <property type="protein sequence ID" value="KEF32784.1"/>
    <property type="molecule type" value="Genomic_DNA"/>
</dbReference>
<evidence type="ECO:0000256" key="1">
    <source>
        <dbReference type="ARBA" id="ARBA00004496"/>
    </source>
</evidence>
<evidence type="ECO:0000313" key="10">
    <source>
        <dbReference type="EMBL" id="KEF32784.1"/>
    </source>
</evidence>
<dbReference type="Pfam" id="PF01171">
    <property type="entry name" value="ATP_bind_3"/>
    <property type="match status" value="1"/>
</dbReference>
<dbReference type="OrthoDB" id="9807403at2"/>
<dbReference type="CDD" id="cd01992">
    <property type="entry name" value="TilS_N"/>
    <property type="match status" value="1"/>
</dbReference>
<dbReference type="NCBIfam" id="TIGR02432">
    <property type="entry name" value="lysidine_TilS_N"/>
    <property type="match status" value="1"/>
</dbReference>
<dbReference type="Gene3D" id="3.40.50.620">
    <property type="entry name" value="HUPs"/>
    <property type="match status" value="1"/>
</dbReference>
<dbReference type="InterPro" id="IPR012796">
    <property type="entry name" value="Lysidine-tRNA-synth_C"/>
</dbReference>
<evidence type="ECO:0000313" key="11">
    <source>
        <dbReference type="Proteomes" id="UP000035057"/>
    </source>
</evidence>
<feature type="binding site" evidence="8">
    <location>
        <begin position="35"/>
        <end position="40"/>
    </location>
    <ligand>
        <name>ATP</name>
        <dbReference type="ChEBI" id="CHEBI:30616"/>
    </ligand>
</feature>
<dbReference type="InterPro" id="IPR014729">
    <property type="entry name" value="Rossmann-like_a/b/a_fold"/>
</dbReference>
<dbReference type="SUPFAM" id="SSF56037">
    <property type="entry name" value="PheT/TilS domain"/>
    <property type="match status" value="1"/>
</dbReference>
<evidence type="ECO:0000259" key="9">
    <source>
        <dbReference type="SMART" id="SM00977"/>
    </source>
</evidence>
<dbReference type="InterPro" id="IPR015262">
    <property type="entry name" value="tRNA_Ile_lys_synt_subst-bd"/>
</dbReference>
<keyword evidence="5 8" id="KW-0547">Nucleotide-binding</keyword>
<dbReference type="InterPro" id="IPR012795">
    <property type="entry name" value="tRNA_Ile_lys_synt_N"/>
</dbReference>
<dbReference type="PATRIC" id="fig|1137280.3.peg.1232"/>
<dbReference type="EC" id="6.3.4.19" evidence="8"/>
<comment type="function">
    <text evidence="8">Ligates lysine onto the cytidine present at position 34 of the AUA codon-specific tRNA(Ile) that contains the anticodon CAU, in an ATP-dependent manner. Cytidine is converted to lysidine, thus changing the amino acid specificity of the tRNA from methionine to isoleucine.</text>
</comment>
<comment type="domain">
    <text evidence="8">The N-terminal region contains the highly conserved SGGXDS motif, predicted to be a P-loop motif involved in ATP binding.</text>
</comment>
<dbReference type="AlphaFoldDB" id="A0A072N4Z1"/>
<dbReference type="RefSeq" id="WP_036129522.1">
    <property type="nucleotide sequence ID" value="NZ_ANIE01000003.1"/>
</dbReference>
<evidence type="ECO:0000256" key="5">
    <source>
        <dbReference type="ARBA" id="ARBA00022741"/>
    </source>
</evidence>
<feature type="domain" description="Lysidine-tRNA(Ile) synthetase C-terminal" evidence="9">
    <location>
        <begin position="371"/>
        <end position="448"/>
    </location>
</feature>
<sequence>MKAGAKPATGFTWPEAVCASVRNLPEHDRLWVALSGGLDSVLLLHLVVHCHQGRVPVGAIHINHQLQSNAGDTEAHCRAECKALGVPVIVRPVTVEKNGTESGPGGIEEAARNARYQVFEELLEAGDLLLMAHHADDQAETMLFRFLRGSGVAGLAGMPRSRALGAGELVRPLLEFERAGLVACARQAGLSWVEDPSNADEGYDRNYLRHAILPRLRSRWPGLTRRLKHTSSACAESEQLHQRLASLQLGELMDDAGRLSVEGVQALSDAERKNLLFWWIRTSGSPVPTLADWGQVANDLLYAGDDREPELRGAGFSVRRFQGWLWLVPDPAEFPDSDILLEPGESVRWGEWYVRLEPVAGANPENAAKPIRISTRQGGETLRPHPGGPSRRLKTWFQEQGVPPWERPRMPLFFAVSEGEEELVAVGDLWCSDQYSGDAHAAGWRLVVERDCD</sequence>
<evidence type="ECO:0000256" key="3">
    <source>
        <dbReference type="ARBA" id="ARBA00022598"/>
    </source>
</evidence>
<reference evidence="10 11" key="1">
    <citation type="submission" date="2012-12" db="EMBL/GenBank/DDBJ databases">
        <title>Genome assembly of Marinobacter sp. AK21.</title>
        <authorList>
            <person name="Khatri I."/>
            <person name="Kumar R."/>
            <person name="Vaidya B."/>
            <person name="Subramanian S."/>
            <person name="Pinnaka A."/>
        </authorList>
    </citation>
    <scope>NUCLEOTIDE SEQUENCE [LARGE SCALE GENOMIC DNA]</scope>
    <source>
        <strain evidence="10 11">AK21</strain>
    </source>
</reference>
<comment type="caution">
    <text evidence="10">The sequence shown here is derived from an EMBL/GenBank/DDBJ whole genome shotgun (WGS) entry which is preliminary data.</text>
</comment>
<evidence type="ECO:0000256" key="6">
    <source>
        <dbReference type="ARBA" id="ARBA00022840"/>
    </source>
</evidence>
<keyword evidence="6 8" id="KW-0067">ATP-binding</keyword>
<comment type="similarity">
    <text evidence="8">Belongs to the tRNA(Ile)-lysidine synthase family.</text>
</comment>
<keyword evidence="2 8" id="KW-0963">Cytoplasm</keyword>